<keyword evidence="15" id="KW-0238">DNA-binding</keyword>
<protein>
    <recommendedName>
        <fullName evidence="4">DNA-directed DNA polymerase</fullName>
        <ecNumber evidence="4">2.7.7.7</ecNumber>
    </recommendedName>
</protein>
<comment type="similarity">
    <text evidence="2">Belongs to the DNA polymerase type-A family.</text>
</comment>
<dbReference type="Pfam" id="PF00476">
    <property type="entry name" value="DNA_pol_A"/>
    <property type="match status" value="1"/>
</dbReference>
<dbReference type="InterPro" id="IPR043502">
    <property type="entry name" value="DNA/RNA_pol_sf"/>
</dbReference>
<evidence type="ECO:0000256" key="20">
    <source>
        <dbReference type="SAM" id="Coils"/>
    </source>
</evidence>
<evidence type="ECO:0000256" key="13">
    <source>
        <dbReference type="ARBA" id="ARBA00022932"/>
    </source>
</evidence>
<dbReference type="InterPro" id="IPR036397">
    <property type="entry name" value="RNaseH_sf"/>
</dbReference>
<dbReference type="Gene3D" id="1.10.150.20">
    <property type="entry name" value="5' to 3' exonuclease, C-terminal subdomain"/>
    <property type="match status" value="1"/>
</dbReference>
<dbReference type="CDD" id="cd08638">
    <property type="entry name" value="DNA_pol_A_theta"/>
    <property type="match status" value="1"/>
</dbReference>
<feature type="compositionally biased region" description="Polar residues" evidence="21">
    <location>
        <begin position="795"/>
        <end position="804"/>
    </location>
</feature>
<keyword evidence="12" id="KW-0498">Mitosis</keyword>
<evidence type="ECO:0000256" key="2">
    <source>
        <dbReference type="ARBA" id="ARBA00007705"/>
    </source>
</evidence>
<feature type="region of interest" description="Disordered" evidence="21">
    <location>
        <begin position="1213"/>
        <end position="1234"/>
    </location>
</feature>
<evidence type="ECO:0000256" key="5">
    <source>
        <dbReference type="ARBA" id="ARBA00022490"/>
    </source>
</evidence>
<evidence type="ECO:0000256" key="8">
    <source>
        <dbReference type="ARBA" id="ARBA00022695"/>
    </source>
</evidence>
<sequence length="1899" mass="214410">MLDGERFIEALSRLGYPNASALKSSEFDWLFDTAPDNLHLLRVFCHRLNRNNALTPEEVQAFQVLRESGKPILDEATLGDLLKTCGPTDVGGSLSSLCGEEDVAVEDLEAELQALRKEKQLKLRRLKKLQVLAASRGADSSAALGLLQEGSSAMKDASSALAVENAAANAALEVLVKETQKFAGFFHTEDLIMKKNNEITAPPTPQSALLSQLPLEPYLHQEEQNTKALATYTQRQFFQGISDMVETSTSKRFQLTELSCCSASEEEDDSKLVESRRKEMAQLQWAHIVAQHQLLKEQAEERGDQALKNWLTEQLSCQTQPLGSLQASWREPALHSELLSVQSDLDALMREPVRSALRDSARLLNVPVVRGDLALQIARQNYYTARQTEVRDQLLRQKASFEVLRLAQDTELRRGRRTVTQLDKVISRLEGASQSAAQRGNILTQPELSQTPCLGPNARLQVICSKDVAFSRLLQMLELGKLSECKDPLPTYGRLEAEAASLQKELVSVHNALERAAQDQGYSGVRLEHDRDALERSAYSDIVQPLLRPQVCATATPAQELCPNAQEVSVVLSELEEKQKNLYKLLQDIVGDLRTKRARLEQSATLRRERELYVYFHLDPTLLSKIVRQLVRKDRRVGEMECHPSSMLTAGPLSAAAQRVMAALRAQYAGRINRRPHIADSFGRASRLSQNQGTINKTPEPHIHTKMLYVSSSYHRESIVNSPHPDQVEKHSYNTKPQLHEGRERQLFRHSPEMKLPSQPDLRQLHSRDNTFNQWGADKQCDWRPRDYGDDGSLSGFNSGNNIPGPSRTPPEPDPQGEELFPRNGFVNRGNPQTVMGLPETRSQTFSSKEEIQLLACSEEDCKAEAITHTPPVKRWRFGNLQLPIITCSKQFKEDDCGQKSEVGKTNENLDKMQFWSFEEKTEITEETVFDQNSDGEITEKFEFNSVLFGGVVKESSCDKVCENGQNEIEEYSRSLEYQSYLKETPTSRRESQKISSILADSCHDSATNKILTNGSHLPVHHTLVSLRTSDFDQYTEDKEKASVVETEPAKVEHVCHNAGLYVHQSDMKDNQMETRERSIEHIAAPKVTETHHSQQTFSQVGQRSSGVECVQNVTLPAKQHGKWEPPRSSKGTSQITLSQEPCANQTSNISGYTKVQPIHQLQQSKGRRQFLYPLKSNQEEMPVQTTVPLRECKKQEKVEIISDIPKAAQQRCSASEVNEQIHPERDRDGDKTLETTKRTLALTSDPRVCDASCLSQKERMYVLEEAARARALVVTMVYQDGTTQLDPEQKCPLAVCGVLVLLKKSLDSLVLEETGDVEEKLLFLRLEQRPVWAQQDPHNQDLFTREILLKMVCGTQTLVCYKSKDFLRTALRHFNKELSWKQVAGCQVLDPQIAAWLLDPADSASCFQDLFNKYCTRTTTHTPAQAELRHRKVTHVISSLSHLHRVMVELRNKLETQGLWELYFCMEQKMIPVLAAMESHRIHVDRDALKKTSEMLGTKMKQLEQKAHQTAGQKFLLSSSSQLRLILFEKLRLHERCENKKLPKTMLKQQQSTSEAVLLQLQDLHPLPKIVLEYRQVHKIKSTFLDGILSCMTKTFISSTWNQTSTVSGRLSAKHPNFQALPRQPVQISKKQCARGKEAELVTVHPRTMFIPQEGWTFLSADFCQVELRLLAHLSSDPELLRIFQNPEADVFNMLASQWKGVSEDSVSAEDREHAKRIVYSVVYGAGKERLSGILGVSAEEASHFQDSFLQKYKEVQAFIQCTVQHCHKYGYVKSIMGRRRSLPHIHSTDWVIRNQAERQAVNFVVQGSAADLCKMAMIHISSLVASSTTLTARLLAQIHDELLFEVEDSQVEDFAVLVKKTMESLQHIGCLGVSLTVPLKVSVSTGRSWGSMCEVFL</sequence>
<dbReference type="EMBL" id="VFJC01000005">
    <property type="protein sequence ID" value="KAB5579132.1"/>
    <property type="molecule type" value="Genomic_DNA"/>
</dbReference>
<feature type="compositionally biased region" description="Basic and acidic residues" evidence="21">
    <location>
        <begin position="726"/>
        <end position="743"/>
    </location>
</feature>
<dbReference type="GO" id="GO:0003887">
    <property type="term" value="F:DNA-directed DNA polymerase activity"/>
    <property type="evidence" value="ECO:0007669"/>
    <property type="project" value="UniProtKB-KW"/>
</dbReference>
<dbReference type="GO" id="GO:0070652">
    <property type="term" value="C:HAUS complex"/>
    <property type="evidence" value="ECO:0007669"/>
    <property type="project" value="InterPro"/>
</dbReference>
<feature type="compositionally biased region" description="Basic and acidic residues" evidence="21">
    <location>
        <begin position="1220"/>
        <end position="1234"/>
    </location>
</feature>
<keyword evidence="5" id="KW-0963">Cytoplasm</keyword>
<dbReference type="Gene3D" id="1.20.1060.10">
    <property type="entry name" value="Taq DNA Polymerase, Chain T, domain 4"/>
    <property type="match status" value="1"/>
</dbReference>
<feature type="compositionally biased region" description="Basic and acidic residues" evidence="21">
    <location>
        <begin position="779"/>
        <end position="789"/>
    </location>
</feature>
<dbReference type="SUPFAM" id="SSF56672">
    <property type="entry name" value="DNA/RNA polymerases"/>
    <property type="match status" value="1"/>
</dbReference>
<evidence type="ECO:0000256" key="19">
    <source>
        <dbReference type="ARBA" id="ARBA00049244"/>
    </source>
</evidence>
<keyword evidence="24" id="KW-1185">Reference proteome</keyword>
<dbReference type="InterPro" id="IPR002298">
    <property type="entry name" value="DNA_polymerase_A"/>
</dbReference>
<dbReference type="InterPro" id="IPR040940">
    <property type="entry name" value="DNA_pol_P_Exo"/>
</dbReference>
<dbReference type="InterPro" id="IPR032733">
    <property type="entry name" value="HAUS3_N"/>
</dbReference>
<dbReference type="Gene3D" id="3.30.420.10">
    <property type="entry name" value="Ribonuclease H-like superfamily/Ribonuclease H"/>
    <property type="match status" value="1"/>
</dbReference>
<dbReference type="Pfam" id="PF18049">
    <property type="entry name" value="DNA_pol_P_Exo"/>
    <property type="match status" value="1"/>
</dbReference>
<evidence type="ECO:0000256" key="18">
    <source>
        <dbReference type="ARBA" id="ARBA00023306"/>
    </source>
</evidence>
<dbReference type="SMART" id="SM00482">
    <property type="entry name" value="POLAc"/>
    <property type="match status" value="1"/>
</dbReference>
<evidence type="ECO:0000256" key="9">
    <source>
        <dbReference type="ARBA" id="ARBA00022701"/>
    </source>
</evidence>
<feature type="coiled-coil region" evidence="20">
    <location>
        <begin position="492"/>
        <end position="519"/>
    </location>
</feature>
<comment type="similarity">
    <text evidence="3">Belongs to the HAUS3 family.</text>
</comment>
<accession>A0A5N5PHV7</accession>
<keyword evidence="18" id="KW-0131">Cell cycle</keyword>
<dbReference type="GO" id="GO:0006302">
    <property type="term" value="P:double-strand break repair"/>
    <property type="evidence" value="ECO:0007669"/>
    <property type="project" value="TreeGrafter"/>
</dbReference>
<evidence type="ECO:0000256" key="15">
    <source>
        <dbReference type="ARBA" id="ARBA00023125"/>
    </source>
</evidence>
<dbReference type="FunFam" id="1.10.150.20:FF:000002">
    <property type="entry name" value="DNA polymerase I"/>
    <property type="match status" value="1"/>
</dbReference>
<dbReference type="Pfam" id="PF14932">
    <property type="entry name" value="HAUS-augmin3"/>
    <property type="match status" value="1"/>
</dbReference>
<dbReference type="PANTHER" id="PTHR10133">
    <property type="entry name" value="DNA POLYMERASE I"/>
    <property type="match status" value="1"/>
</dbReference>
<proteinExistence type="inferred from homology"/>
<evidence type="ECO:0000256" key="7">
    <source>
        <dbReference type="ARBA" id="ARBA00022679"/>
    </source>
</evidence>
<evidence type="ECO:0000313" key="23">
    <source>
        <dbReference type="EMBL" id="KAB5579132.1"/>
    </source>
</evidence>
<evidence type="ECO:0000256" key="14">
    <source>
        <dbReference type="ARBA" id="ARBA00023054"/>
    </source>
</evidence>
<name>A0A5N5PHV7_PANHP</name>
<keyword evidence="17" id="KW-0206">Cytoskeleton</keyword>
<keyword evidence="16" id="KW-0234">DNA repair</keyword>
<dbReference type="PRINTS" id="PR02089">
    <property type="entry name" value="HAUSAUGMINL3"/>
</dbReference>
<evidence type="ECO:0000256" key="6">
    <source>
        <dbReference type="ARBA" id="ARBA00022618"/>
    </source>
</evidence>
<dbReference type="FunFam" id="1.20.1060.10:FF:000001">
    <property type="entry name" value="DNA polymerase I"/>
    <property type="match status" value="1"/>
</dbReference>
<keyword evidence="11" id="KW-0227">DNA damage</keyword>
<organism evidence="23 24">
    <name type="scientific">Pangasianodon hypophthalmus</name>
    <name type="common">Striped catfish</name>
    <name type="synonym">Helicophagus hypophthalmus</name>
    <dbReference type="NCBI Taxonomy" id="310915"/>
    <lineage>
        <taxon>Eukaryota</taxon>
        <taxon>Metazoa</taxon>
        <taxon>Chordata</taxon>
        <taxon>Craniata</taxon>
        <taxon>Vertebrata</taxon>
        <taxon>Euteleostomi</taxon>
        <taxon>Actinopterygii</taxon>
        <taxon>Neopterygii</taxon>
        <taxon>Teleostei</taxon>
        <taxon>Ostariophysi</taxon>
        <taxon>Siluriformes</taxon>
        <taxon>Pangasiidae</taxon>
        <taxon>Pangasianodon</taxon>
    </lineage>
</organism>
<dbReference type="InterPro" id="IPR026206">
    <property type="entry name" value="HAUS3"/>
</dbReference>
<dbReference type="GO" id="GO:0006261">
    <property type="term" value="P:DNA-templated DNA replication"/>
    <property type="evidence" value="ECO:0007669"/>
    <property type="project" value="InterPro"/>
</dbReference>
<feature type="region of interest" description="Disordered" evidence="21">
    <location>
        <begin position="719"/>
        <end position="743"/>
    </location>
</feature>
<dbReference type="Gene3D" id="3.30.70.370">
    <property type="match status" value="1"/>
</dbReference>
<keyword evidence="13" id="KW-0239">DNA-directed DNA polymerase</keyword>
<keyword evidence="6" id="KW-0132">Cell division</keyword>
<evidence type="ECO:0000256" key="10">
    <source>
        <dbReference type="ARBA" id="ARBA00022705"/>
    </source>
</evidence>
<reference evidence="23 24" key="1">
    <citation type="submission" date="2019-06" db="EMBL/GenBank/DDBJ databases">
        <title>A chromosome-scale genome assembly of the striped catfish, Pangasianodon hypophthalmus.</title>
        <authorList>
            <person name="Wen M."/>
            <person name="Zahm M."/>
            <person name="Roques C."/>
            <person name="Cabau C."/>
            <person name="Klopp C."/>
            <person name="Donnadieu C."/>
            <person name="Jouanno E."/>
            <person name="Avarre J.-C."/>
            <person name="Campet M."/>
            <person name="Ha T.T.T."/>
            <person name="Dugue R."/>
            <person name="Lampietro C."/>
            <person name="Louis A."/>
            <person name="Herpin A."/>
            <person name="Echchiki A."/>
            <person name="Berthelot C."/>
            <person name="Parey E."/>
            <person name="Roest-Crollius H."/>
            <person name="Braasch I."/>
            <person name="Postlethwait J."/>
            <person name="Bobe J."/>
            <person name="Montfort J."/>
            <person name="Bouchez O."/>
            <person name="Begum T."/>
            <person name="Schartl M."/>
            <person name="Guiguen Y."/>
        </authorList>
    </citation>
    <scope>NUCLEOTIDE SEQUENCE [LARGE SCALE GENOMIC DNA]</scope>
    <source>
        <strain evidence="23 24">Indonesia</strain>
        <tissue evidence="23">Blood</tissue>
    </source>
</reference>
<evidence type="ECO:0000256" key="3">
    <source>
        <dbReference type="ARBA" id="ARBA00009645"/>
    </source>
</evidence>
<dbReference type="GO" id="GO:0003677">
    <property type="term" value="F:DNA binding"/>
    <property type="evidence" value="ECO:0007669"/>
    <property type="project" value="UniProtKB-KW"/>
</dbReference>
<comment type="caution">
    <text evidence="23">The sequence shown here is derived from an EMBL/GenBank/DDBJ whole genome shotgun (WGS) entry which is preliminary data.</text>
</comment>
<evidence type="ECO:0000256" key="11">
    <source>
        <dbReference type="ARBA" id="ARBA00022763"/>
    </source>
</evidence>
<evidence type="ECO:0000256" key="17">
    <source>
        <dbReference type="ARBA" id="ARBA00023212"/>
    </source>
</evidence>
<comment type="catalytic activity">
    <reaction evidence="19">
        <text>DNA(n) + a 2'-deoxyribonucleoside 5'-triphosphate = DNA(n+1) + diphosphate</text>
        <dbReference type="Rhea" id="RHEA:22508"/>
        <dbReference type="Rhea" id="RHEA-COMP:17339"/>
        <dbReference type="Rhea" id="RHEA-COMP:17340"/>
        <dbReference type="ChEBI" id="CHEBI:33019"/>
        <dbReference type="ChEBI" id="CHEBI:61560"/>
        <dbReference type="ChEBI" id="CHEBI:173112"/>
        <dbReference type="EC" id="2.7.7.7"/>
    </reaction>
</comment>
<dbReference type="GO" id="GO:0005874">
    <property type="term" value="C:microtubule"/>
    <property type="evidence" value="ECO:0007669"/>
    <property type="project" value="UniProtKB-KW"/>
</dbReference>
<evidence type="ECO:0000256" key="21">
    <source>
        <dbReference type="SAM" id="MobiDB-lite"/>
    </source>
</evidence>
<evidence type="ECO:0000256" key="16">
    <source>
        <dbReference type="ARBA" id="ARBA00023204"/>
    </source>
</evidence>
<evidence type="ECO:0000259" key="22">
    <source>
        <dbReference type="SMART" id="SM00482"/>
    </source>
</evidence>
<keyword evidence="8" id="KW-0548">Nucleotidyltransferase</keyword>
<gene>
    <name evidence="23" type="ORF">PHYPO_G00191610</name>
</gene>
<dbReference type="GO" id="GO:0005819">
    <property type="term" value="C:spindle"/>
    <property type="evidence" value="ECO:0007669"/>
    <property type="project" value="UniProtKB-SubCell"/>
</dbReference>
<dbReference type="GO" id="GO:0051225">
    <property type="term" value="P:spindle assembly"/>
    <property type="evidence" value="ECO:0007669"/>
    <property type="project" value="InterPro"/>
</dbReference>
<dbReference type="EC" id="2.7.7.7" evidence="4"/>
<feature type="region of interest" description="Disordered" evidence="21">
    <location>
        <begin position="1119"/>
        <end position="1140"/>
    </location>
</feature>
<evidence type="ECO:0000256" key="1">
    <source>
        <dbReference type="ARBA" id="ARBA00004186"/>
    </source>
</evidence>
<dbReference type="InterPro" id="IPR001098">
    <property type="entry name" value="DNA-dir_DNA_pol_A_palm_dom"/>
</dbReference>
<dbReference type="GO" id="GO:0051301">
    <property type="term" value="P:cell division"/>
    <property type="evidence" value="ECO:0007669"/>
    <property type="project" value="UniProtKB-KW"/>
</dbReference>
<feature type="coiled-coil region" evidence="20">
    <location>
        <begin position="98"/>
        <end position="132"/>
    </location>
</feature>
<keyword evidence="7" id="KW-0808">Transferase</keyword>
<evidence type="ECO:0000313" key="24">
    <source>
        <dbReference type="Proteomes" id="UP000327468"/>
    </source>
</evidence>
<keyword evidence="14 20" id="KW-0175">Coiled coil</keyword>
<dbReference type="PANTHER" id="PTHR10133:SF27">
    <property type="entry name" value="DNA POLYMERASE NU"/>
    <property type="match status" value="1"/>
</dbReference>
<evidence type="ECO:0000256" key="4">
    <source>
        <dbReference type="ARBA" id="ARBA00012417"/>
    </source>
</evidence>
<feature type="compositionally biased region" description="Polar residues" evidence="21">
    <location>
        <begin position="1130"/>
        <end position="1140"/>
    </location>
</feature>
<comment type="subcellular location">
    <subcellularLocation>
        <location evidence="1">Cytoplasm</location>
        <location evidence="1">Cytoskeleton</location>
        <location evidence="1">Spindle</location>
    </subcellularLocation>
</comment>
<feature type="region of interest" description="Disordered" evidence="21">
    <location>
        <begin position="773"/>
        <end position="845"/>
    </location>
</feature>
<keyword evidence="10" id="KW-0235">DNA replication</keyword>
<evidence type="ECO:0000256" key="12">
    <source>
        <dbReference type="ARBA" id="ARBA00022776"/>
    </source>
</evidence>
<dbReference type="Proteomes" id="UP000327468">
    <property type="component" value="Chromosome 4"/>
</dbReference>
<feature type="domain" description="DNA-directed DNA polymerase family A palm" evidence="22">
    <location>
        <begin position="1648"/>
        <end position="1852"/>
    </location>
</feature>
<keyword evidence="9" id="KW-0493">Microtubule</keyword>